<feature type="transmembrane region" description="Helical" evidence="5">
    <location>
        <begin position="259"/>
        <end position="277"/>
    </location>
</feature>
<feature type="transmembrane region" description="Helical" evidence="5">
    <location>
        <begin position="15"/>
        <end position="33"/>
    </location>
</feature>
<evidence type="ECO:0000256" key="2">
    <source>
        <dbReference type="ARBA" id="ARBA00022692"/>
    </source>
</evidence>
<dbReference type="PANTHER" id="PTHR43066:SF11">
    <property type="entry name" value="PEPTIDASE S54 RHOMBOID DOMAIN-CONTAINING PROTEIN"/>
    <property type="match status" value="1"/>
</dbReference>
<keyword evidence="4 5" id="KW-0472">Membrane</keyword>
<dbReference type="AlphaFoldDB" id="A0A3B0U974"/>
<protein>
    <submittedName>
        <fullName evidence="7">Rhomboid family protein</fullName>
    </submittedName>
</protein>
<feature type="transmembrane region" description="Helical" evidence="5">
    <location>
        <begin position="40"/>
        <end position="60"/>
    </location>
</feature>
<evidence type="ECO:0000256" key="1">
    <source>
        <dbReference type="ARBA" id="ARBA00004141"/>
    </source>
</evidence>
<proteinExistence type="predicted"/>
<evidence type="ECO:0000259" key="6">
    <source>
        <dbReference type="Pfam" id="PF01694"/>
    </source>
</evidence>
<organism evidence="7">
    <name type="scientific">hydrothermal vent metagenome</name>
    <dbReference type="NCBI Taxonomy" id="652676"/>
    <lineage>
        <taxon>unclassified sequences</taxon>
        <taxon>metagenomes</taxon>
        <taxon>ecological metagenomes</taxon>
    </lineage>
</organism>
<dbReference type="GO" id="GO:0016020">
    <property type="term" value="C:membrane"/>
    <property type="evidence" value="ECO:0007669"/>
    <property type="project" value="UniProtKB-SubCell"/>
</dbReference>
<gene>
    <name evidence="7" type="ORF">MNBD_BACTEROID07-825</name>
</gene>
<dbReference type="InterPro" id="IPR035952">
    <property type="entry name" value="Rhomboid-like_sf"/>
</dbReference>
<evidence type="ECO:0000313" key="7">
    <source>
        <dbReference type="EMBL" id="VAW27505.1"/>
    </source>
</evidence>
<evidence type="ECO:0000256" key="3">
    <source>
        <dbReference type="ARBA" id="ARBA00022989"/>
    </source>
</evidence>
<name>A0A3B0U974_9ZZZZ</name>
<keyword evidence="2 5" id="KW-0812">Transmembrane</keyword>
<dbReference type="GO" id="GO:0004252">
    <property type="term" value="F:serine-type endopeptidase activity"/>
    <property type="evidence" value="ECO:0007669"/>
    <property type="project" value="InterPro"/>
</dbReference>
<evidence type="ECO:0000256" key="4">
    <source>
        <dbReference type="ARBA" id="ARBA00023136"/>
    </source>
</evidence>
<comment type="subcellular location">
    <subcellularLocation>
        <location evidence="1">Membrane</location>
        <topology evidence="1">Multi-pass membrane protein</topology>
    </subcellularLocation>
</comment>
<dbReference type="Gene3D" id="1.20.1540.10">
    <property type="entry name" value="Rhomboid-like"/>
    <property type="match status" value="1"/>
</dbReference>
<sequence>MQGYSPTGFKILPPVVKNLIIINSLFFLATLVLRRFHIDLINILGLHYPGASGFRIYQFVTYMFMHGGWEHIFFNMFALWMFGNVVENMWGGKKFLIFYMLTGLGSAIVYIFWIHFSIGKNLDMLNAVISHPTVQGVEAYFKEYGFHLNALTTALSQSDLNLFNHNMDLLASGAAAPSQVQQVISFLSTYKAEMVNQMVVIGASGAIFGLLLAFGVMFPNERIFLIFFPVPIKAKWFVIGYGLFELFSGILNRPGDNVAHFAHVGGLLVGLLIISYWKKKGHLFGSEM</sequence>
<feature type="domain" description="Peptidase S54 rhomboid" evidence="6">
    <location>
        <begin position="55"/>
        <end position="112"/>
    </location>
</feature>
<dbReference type="Pfam" id="PF01694">
    <property type="entry name" value="Rhomboid"/>
    <property type="match status" value="2"/>
</dbReference>
<feature type="domain" description="Peptidase S54 rhomboid" evidence="6">
    <location>
        <begin position="189"/>
        <end position="274"/>
    </location>
</feature>
<evidence type="ECO:0000256" key="5">
    <source>
        <dbReference type="SAM" id="Phobius"/>
    </source>
</evidence>
<dbReference type="EMBL" id="UOET01000119">
    <property type="protein sequence ID" value="VAW27505.1"/>
    <property type="molecule type" value="Genomic_DNA"/>
</dbReference>
<dbReference type="InterPro" id="IPR022764">
    <property type="entry name" value="Peptidase_S54_rhomboid_dom"/>
</dbReference>
<feature type="transmembrane region" description="Helical" evidence="5">
    <location>
        <begin position="97"/>
        <end position="116"/>
    </location>
</feature>
<accession>A0A3B0U974</accession>
<feature type="transmembrane region" description="Helical" evidence="5">
    <location>
        <begin position="72"/>
        <end position="90"/>
    </location>
</feature>
<reference evidence="7" key="1">
    <citation type="submission" date="2018-06" db="EMBL/GenBank/DDBJ databases">
        <authorList>
            <person name="Zhirakovskaya E."/>
        </authorList>
    </citation>
    <scope>NUCLEOTIDE SEQUENCE</scope>
</reference>
<dbReference type="SUPFAM" id="SSF144091">
    <property type="entry name" value="Rhomboid-like"/>
    <property type="match status" value="1"/>
</dbReference>
<keyword evidence="3 5" id="KW-1133">Transmembrane helix</keyword>
<feature type="transmembrane region" description="Helical" evidence="5">
    <location>
        <begin position="223"/>
        <end position="244"/>
    </location>
</feature>
<feature type="transmembrane region" description="Helical" evidence="5">
    <location>
        <begin position="195"/>
        <end position="216"/>
    </location>
</feature>
<dbReference type="PANTHER" id="PTHR43066">
    <property type="entry name" value="RHOMBOID-RELATED PROTEIN"/>
    <property type="match status" value="1"/>
</dbReference>